<dbReference type="InterPro" id="IPR020904">
    <property type="entry name" value="Sc_DH/Rdtase_CS"/>
</dbReference>
<dbReference type="Proteomes" id="UP000242704">
    <property type="component" value="Unassembled WGS sequence"/>
</dbReference>
<dbReference type="InterPro" id="IPR002347">
    <property type="entry name" value="SDR_fam"/>
</dbReference>
<evidence type="ECO:0000256" key="1">
    <source>
        <dbReference type="ARBA" id="ARBA00003200"/>
    </source>
</evidence>
<dbReference type="NCBIfam" id="NF005559">
    <property type="entry name" value="PRK07231.1"/>
    <property type="match status" value="1"/>
</dbReference>
<dbReference type="EC" id="1.1.1.304" evidence="3"/>
<dbReference type="RefSeq" id="WP_105965360.1">
    <property type="nucleotide sequence ID" value="NZ_CP133240.1"/>
</dbReference>
<protein>
    <recommendedName>
        <fullName evidence="4">Diacetyl reductase [(S)-acetoin forming]</fullName>
        <ecNumber evidence="3">1.1.1.304</ecNumber>
    </recommendedName>
    <alternativeName>
        <fullName evidence="6">Acetoin(diacetyl) reductase</fullName>
    </alternativeName>
    <alternativeName>
        <fullName evidence="7">Meso-2,3-butanediol dehydrogenase</fullName>
    </alternativeName>
</protein>
<sequence length="248" mass="26802">MKRLENKVAIVTGGASGIGKATVELFAEEGAKVVVANIGNHGEEFVEELNKNGKDALFVSTDVTVEEDVSRLIKKTVEHFGRLDIMFANAGIAKDTKAVDLSFEDWKKTIDVNLSGVFLSNKYAIEQFLKQESKGVIVNCGSIHSFVSLPHTTAYSSAKGGVKLLTQNLCTAYAKEGVRINAVCPGYIETPLLKDIEEDSKKYLESLHPQGRLGRPEEVAKSVLFLASDDASFVNGTTLLVDGGYTAI</sequence>
<dbReference type="PANTHER" id="PTHR24321">
    <property type="entry name" value="DEHYDROGENASES, SHORT CHAIN"/>
    <property type="match status" value="1"/>
</dbReference>
<dbReference type="PROSITE" id="PS00061">
    <property type="entry name" value="ADH_SHORT"/>
    <property type="match status" value="1"/>
</dbReference>
<evidence type="ECO:0000256" key="2">
    <source>
        <dbReference type="ARBA" id="ARBA00006484"/>
    </source>
</evidence>
<evidence type="ECO:0000256" key="6">
    <source>
        <dbReference type="ARBA" id="ARBA00029989"/>
    </source>
</evidence>
<comment type="similarity">
    <text evidence="2">Belongs to the short-chain dehydrogenases/reductases (SDR) family.</text>
</comment>
<evidence type="ECO:0000256" key="8">
    <source>
        <dbReference type="ARBA" id="ARBA00047315"/>
    </source>
</evidence>
<dbReference type="GO" id="GO:0052588">
    <property type="term" value="F:diacetyl reductase ((S)-acetoin forming) (NAD+) activity"/>
    <property type="evidence" value="ECO:0007669"/>
    <property type="project" value="UniProtKB-EC"/>
</dbReference>
<dbReference type="PRINTS" id="PR00081">
    <property type="entry name" value="GDHRDH"/>
</dbReference>
<evidence type="ECO:0000256" key="4">
    <source>
        <dbReference type="ARBA" id="ARBA00016110"/>
    </source>
</evidence>
<accession>A0AAE5W7S1</accession>
<dbReference type="PRINTS" id="PR00080">
    <property type="entry name" value="SDRFAMILY"/>
</dbReference>
<evidence type="ECO:0000256" key="7">
    <source>
        <dbReference type="ARBA" id="ARBA00031758"/>
    </source>
</evidence>
<evidence type="ECO:0000313" key="12">
    <source>
        <dbReference type="Proteomes" id="UP001240157"/>
    </source>
</evidence>
<dbReference type="InterPro" id="IPR036291">
    <property type="entry name" value="NAD(P)-bd_dom_sf"/>
</dbReference>
<dbReference type="Gene3D" id="3.40.50.720">
    <property type="entry name" value="NAD(P)-binding Rossmann-like Domain"/>
    <property type="match status" value="1"/>
</dbReference>
<dbReference type="PANTHER" id="PTHR24321:SF8">
    <property type="entry name" value="ESTRADIOL 17-BETA-DEHYDROGENASE 8-RELATED"/>
    <property type="match status" value="1"/>
</dbReference>
<dbReference type="FunFam" id="3.40.50.720:FF:000084">
    <property type="entry name" value="Short-chain dehydrogenase reductase"/>
    <property type="match status" value="1"/>
</dbReference>
<comment type="caution">
    <text evidence="10">The sequence shown here is derived from an EMBL/GenBank/DDBJ whole genome shotgun (WGS) entry which is preliminary data.</text>
</comment>
<evidence type="ECO:0000256" key="5">
    <source>
        <dbReference type="ARBA" id="ARBA00023002"/>
    </source>
</evidence>
<gene>
    <name evidence="10" type="ORF">BU653_11085</name>
    <name evidence="9" type="ORF">RCF65_10785</name>
</gene>
<dbReference type="AlphaFoldDB" id="A0AAE5W7S1"/>
<evidence type="ECO:0000313" key="10">
    <source>
        <dbReference type="EMBL" id="PTG11449.1"/>
    </source>
</evidence>
<dbReference type="Pfam" id="PF13561">
    <property type="entry name" value="adh_short_C2"/>
    <property type="match status" value="1"/>
</dbReference>
<dbReference type="EMBL" id="JAVGJF010000140">
    <property type="protein sequence ID" value="MDQ7176473.1"/>
    <property type="molecule type" value="Genomic_DNA"/>
</dbReference>
<evidence type="ECO:0000313" key="9">
    <source>
        <dbReference type="EMBL" id="MDQ7176473.1"/>
    </source>
</evidence>
<reference evidence="10 11" key="1">
    <citation type="journal article" date="2016" name="Front. Microbiol.">
        <title>Comprehensive Phylogenetic Analysis of Bovine Non-aureus Staphylococci Species Based on Whole-Genome Sequencing.</title>
        <authorList>
            <person name="Naushad S."/>
            <person name="Barkema H.W."/>
            <person name="Luby C."/>
            <person name="Condas L.A."/>
            <person name="Nobrega D.B."/>
            <person name="Carson D.A."/>
            <person name="De Buck J."/>
        </authorList>
    </citation>
    <scope>NUCLEOTIDE SEQUENCE [LARGE SCALE GENOMIC DNA]</scope>
    <source>
        <strain evidence="10 11">SNUC 505</strain>
    </source>
</reference>
<keyword evidence="5" id="KW-0560">Oxidoreductase</keyword>
<dbReference type="GO" id="GO:0008206">
    <property type="term" value="P:bile acid metabolic process"/>
    <property type="evidence" value="ECO:0007669"/>
    <property type="project" value="UniProtKB-ARBA"/>
</dbReference>
<reference evidence="10" key="2">
    <citation type="submission" date="2018-03" db="EMBL/GenBank/DDBJ databases">
        <authorList>
            <person name="Naushad S."/>
        </authorList>
    </citation>
    <scope>NUCLEOTIDE SEQUENCE</scope>
    <source>
        <strain evidence="10">SNUC 505</strain>
    </source>
</reference>
<reference evidence="9 12" key="3">
    <citation type="submission" date="2023-08" db="EMBL/GenBank/DDBJ databases">
        <title>Whole genome sequencing of Staphylococcus chromogenes NNSch 2386.</title>
        <authorList>
            <person name="Kropotov V.S."/>
            <person name="Boriskina E.V."/>
            <person name="Gordinskaya N.A."/>
            <person name="Shkurkina I.S."/>
            <person name="Kryazhev D.V."/>
            <person name="Alekseeva A.E."/>
            <person name="Makhova M.A."/>
        </authorList>
    </citation>
    <scope>NUCLEOTIDE SEQUENCE [LARGE SCALE GENOMIC DNA]</scope>
    <source>
        <strain evidence="9 12">NNSch 2386</strain>
    </source>
</reference>
<evidence type="ECO:0000256" key="3">
    <source>
        <dbReference type="ARBA" id="ARBA00012848"/>
    </source>
</evidence>
<comment type="function">
    <text evidence="1">Catalyzes the irreversible reduction of 2,3-butanediol to (S)-acetoin in the presence of NADH.</text>
</comment>
<organism evidence="10 11">
    <name type="scientific">Staphylococcus chromogenes</name>
    <name type="common">Staphylococcus hyicus subsp. chromogenes</name>
    <dbReference type="NCBI Taxonomy" id="46126"/>
    <lineage>
        <taxon>Bacteria</taxon>
        <taxon>Bacillati</taxon>
        <taxon>Bacillota</taxon>
        <taxon>Bacilli</taxon>
        <taxon>Bacillales</taxon>
        <taxon>Staphylococcaceae</taxon>
        <taxon>Staphylococcus</taxon>
    </lineage>
</organism>
<comment type="catalytic activity">
    <reaction evidence="8">
        <text>(S)-acetoin + NAD(+) = diacetyl + NADH + H(+)</text>
        <dbReference type="Rhea" id="RHEA:27286"/>
        <dbReference type="ChEBI" id="CHEBI:15378"/>
        <dbReference type="ChEBI" id="CHEBI:15687"/>
        <dbReference type="ChEBI" id="CHEBI:16583"/>
        <dbReference type="ChEBI" id="CHEBI:57540"/>
        <dbReference type="ChEBI" id="CHEBI:57945"/>
        <dbReference type="EC" id="1.1.1.304"/>
    </reaction>
</comment>
<name>A0AAE5W7S1_STACR</name>
<dbReference type="SUPFAM" id="SSF51735">
    <property type="entry name" value="NAD(P)-binding Rossmann-fold domains"/>
    <property type="match status" value="1"/>
</dbReference>
<evidence type="ECO:0000313" key="11">
    <source>
        <dbReference type="Proteomes" id="UP000242704"/>
    </source>
</evidence>
<proteinExistence type="inferred from homology"/>
<dbReference type="EMBL" id="PZBZ01000090">
    <property type="protein sequence ID" value="PTG11449.1"/>
    <property type="molecule type" value="Genomic_DNA"/>
</dbReference>
<dbReference type="Proteomes" id="UP001240157">
    <property type="component" value="Unassembled WGS sequence"/>
</dbReference>